<protein>
    <submittedName>
        <fullName evidence="1">Uncharacterized protein</fullName>
    </submittedName>
</protein>
<reference evidence="1 2" key="1">
    <citation type="journal article" date="2024" name="IMA Fungus">
        <title>Apiospora arundinis, a panoply of carbohydrate-active enzymes and secondary metabolites.</title>
        <authorList>
            <person name="Sorensen T."/>
            <person name="Petersen C."/>
            <person name="Muurmann A.T."/>
            <person name="Christiansen J.V."/>
            <person name="Brundto M.L."/>
            <person name="Overgaard C.K."/>
            <person name="Boysen A.T."/>
            <person name="Wollenberg R.D."/>
            <person name="Larsen T.O."/>
            <person name="Sorensen J.L."/>
            <person name="Nielsen K.L."/>
            <person name="Sondergaard T.E."/>
        </authorList>
    </citation>
    <scope>NUCLEOTIDE SEQUENCE [LARGE SCALE GENOMIC DNA]</scope>
    <source>
        <strain evidence="1 2">AAU 773</strain>
    </source>
</reference>
<organism evidence="1 2">
    <name type="scientific">Apiospora arundinis</name>
    <dbReference type="NCBI Taxonomy" id="335852"/>
    <lineage>
        <taxon>Eukaryota</taxon>
        <taxon>Fungi</taxon>
        <taxon>Dikarya</taxon>
        <taxon>Ascomycota</taxon>
        <taxon>Pezizomycotina</taxon>
        <taxon>Sordariomycetes</taxon>
        <taxon>Xylariomycetidae</taxon>
        <taxon>Amphisphaeriales</taxon>
        <taxon>Apiosporaceae</taxon>
        <taxon>Apiospora</taxon>
    </lineage>
</organism>
<evidence type="ECO:0000313" key="1">
    <source>
        <dbReference type="EMBL" id="KAK8877732.1"/>
    </source>
</evidence>
<proteinExistence type="predicted"/>
<gene>
    <name evidence="1" type="ORF">PGQ11_002678</name>
</gene>
<dbReference type="Proteomes" id="UP001390339">
    <property type="component" value="Unassembled WGS sequence"/>
</dbReference>
<evidence type="ECO:0000313" key="2">
    <source>
        <dbReference type="Proteomes" id="UP001390339"/>
    </source>
</evidence>
<keyword evidence="2" id="KW-1185">Reference proteome</keyword>
<sequence length="239" mass="26354">MSHDNDANANRPKPGDANIQTIIDAVVKQQRQTIDEPIAVLKEEISKQISDGFQAVLAKIDESKCSHAGYSDQRKLDGLKAYLIEKLSSQESDIDSIRDILNTALQGGGASRGGRPDPAYDNVRLATYAELSSLVETACDDLLDQVGHLPTILRRVDTVLVGLAAVDGKVSALDDQVTSIQEDVRETRDTAIEIQGTAEDNHDTVLEIRDSVEEHGRRLRHLKQMYLRIRARLGPNARH</sequence>
<dbReference type="EMBL" id="JAPCWZ010000002">
    <property type="protein sequence ID" value="KAK8877732.1"/>
    <property type="molecule type" value="Genomic_DNA"/>
</dbReference>
<accession>A0ABR2JKE4</accession>
<comment type="caution">
    <text evidence="1">The sequence shown here is derived from an EMBL/GenBank/DDBJ whole genome shotgun (WGS) entry which is preliminary data.</text>
</comment>
<name>A0ABR2JKE4_9PEZI</name>